<feature type="modified residue" description="4-aspartylphosphate" evidence="12">
    <location>
        <position position="795"/>
    </location>
</feature>
<dbReference type="SMART" id="SM00065">
    <property type="entry name" value="GAF"/>
    <property type="match status" value="1"/>
</dbReference>
<evidence type="ECO:0000256" key="7">
    <source>
        <dbReference type="ARBA" id="ARBA00022741"/>
    </source>
</evidence>
<evidence type="ECO:0000256" key="6">
    <source>
        <dbReference type="ARBA" id="ARBA00022679"/>
    </source>
</evidence>
<feature type="domain" description="Response regulatory" evidence="14">
    <location>
        <begin position="745"/>
        <end position="856"/>
    </location>
</feature>
<dbReference type="InterPro" id="IPR029016">
    <property type="entry name" value="GAF-like_dom_sf"/>
</dbReference>
<evidence type="ECO:0000256" key="5">
    <source>
        <dbReference type="ARBA" id="ARBA00022606"/>
    </source>
</evidence>
<dbReference type="PROSITE" id="PS50110">
    <property type="entry name" value="RESPONSE_REGULATORY"/>
    <property type="match status" value="1"/>
</dbReference>
<accession>A0A7W6GBD1</accession>
<dbReference type="Pfam" id="PF00072">
    <property type="entry name" value="Response_reg"/>
    <property type="match status" value="1"/>
</dbReference>
<dbReference type="Pfam" id="PF00360">
    <property type="entry name" value="PHY"/>
    <property type="match status" value="1"/>
</dbReference>
<keyword evidence="11" id="KW-0675">Receptor</keyword>
<dbReference type="GO" id="GO:0006355">
    <property type="term" value="P:regulation of DNA-templated transcription"/>
    <property type="evidence" value="ECO:0007669"/>
    <property type="project" value="InterPro"/>
</dbReference>
<keyword evidence="16" id="KW-1185">Reference proteome</keyword>
<dbReference type="InterPro" id="IPR016132">
    <property type="entry name" value="Phyto_chromo_attachment"/>
</dbReference>
<evidence type="ECO:0000259" key="13">
    <source>
        <dbReference type="PROSITE" id="PS50046"/>
    </source>
</evidence>
<evidence type="ECO:0000256" key="10">
    <source>
        <dbReference type="ARBA" id="ARBA00022991"/>
    </source>
</evidence>
<dbReference type="Gene3D" id="3.30.450.40">
    <property type="match status" value="1"/>
</dbReference>
<evidence type="ECO:0000313" key="15">
    <source>
        <dbReference type="EMBL" id="MBB3964947.1"/>
    </source>
</evidence>
<dbReference type="Gene3D" id="3.30.565.10">
    <property type="entry name" value="Histidine kinase-like ATPase, C-terminal domain"/>
    <property type="match status" value="1"/>
</dbReference>
<dbReference type="InterPro" id="IPR001294">
    <property type="entry name" value="Phytochrome"/>
</dbReference>
<keyword evidence="6" id="KW-0808">Transferase</keyword>
<dbReference type="InterPro" id="IPR043150">
    <property type="entry name" value="Phytochrome_PHY_sf"/>
</dbReference>
<evidence type="ECO:0000313" key="16">
    <source>
        <dbReference type="Proteomes" id="UP000582090"/>
    </source>
</evidence>
<evidence type="ECO:0000256" key="2">
    <source>
        <dbReference type="ARBA" id="ARBA00012438"/>
    </source>
</evidence>
<gene>
    <name evidence="15" type="ORF">GGQ67_002614</name>
</gene>
<dbReference type="SUPFAM" id="SSF55781">
    <property type="entry name" value="GAF domain-like"/>
    <property type="match status" value="2"/>
</dbReference>
<dbReference type="SUPFAM" id="SSF55785">
    <property type="entry name" value="PYP-like sensor domain (PAS domain)"/>
    <property type="match status" value="1"/>
</dbReference>
<dbReference type="Pfam" id="PF01590">
    <property type="entry name" value="GAF"/>
    <property type="match status" value="1"/>
</dbReference>
<dbReference type="GO" id="GO:0009881">
    <property type="term" value="F:photoreceptor activity"/>
    <property type="evidence" value="ECO:0007669"/>
    <property type="project" value="UniProtKB-KW"/>
</dbReference>
<reference evidence="15 16" key="1">
    <citation type="submission" date="2020-08" db="EMBL/GenBank/DDBJ databases">
        <title>Genomic Encyclopedia of Type Strains, Phase IV (KMG-IV): sequencing the most valuable type-strain genomes for metagenomic binning, comparative biology and taxonomic classification.</title>
        <authorList>
            <person name="Goeker M."/>
        </authorList>
    </citation>
    <scope>NUCLEOTIDE SEQUENCE [LARGE SCALE GENOMIC DNA]</scope>
    <source>
        <strain evidence="15 16">DSM 26575</strain>
    </source>
</reference>
<keyword evidence="4 12" id="KW-0597">Phosphoprotein</keyword>
<dbReference type="Gene3D" id="3.30.450.20">
    <property type="entry name" value="PAS domain"/>
    <property type="match status" value="1"/>
</dbReference>
<dbReference type="SMART" id="SM00911">
    <property type="entry name" value="HWE_HK"/>
    <property type="match status" value="1"/>
</dbReference>
<dbReference type="PANTHER" id="PTHR41523">
    <property type="entry name" value="TWO-COMPONENT SYSTEM SENSOR PROTEIN"/>
    <property type="match status" value="1"/>
</dbReference>
<dbReference type="SMART" id="SM00448">
    <property type="entry name" value="REC"/>
    <property type="match status" value="1"/>
</dbReference>
<dbReference type="InterPro" id="IPR009219">
    <property type="entry name" value="Bactrphtchr_CheY"/>
</dbReference>
<evidence type="ECO:0000259" key="14">
    <source>
        <dbReference type="PROSITE" id="PS50110"/>
    </source>
</evidence>
<dbReference type="Pfam" id="PF07536">
    <property type="entry name" value="HWE_HK"/>
    <property type="match status" value="1"/>
</dbReference>
<proteinExistence type="predicted"/>
<dbReference type="Pfam" id="PF08446">
    <property type="entry name" value="PAS_2"/>
    <property type="match status" value="1"/>
</dbReference>
<sequence>MNENSSENFGKVDLTNCDREPIHRLGAIQPFGFLLVVSSDWMVARVSANLEQFVGISCDEIIGQPVSRVISGKTMHTLRNRLSIMRGPDVVERLFGIELSEGGPLFDIAIHMSDDQVVIEAEPSQEGAQGGSPVSIRSMMGRLDQAETLEAFFREGARQARALTGFDRVMVYRFDESGAGEVVAEAARAGIGSFLGLHYPASDIPVQARALYTRNLFRIIADIDAVNVPLVPEIDAHGRSLDLSMSILRSVSPIHIEYLKNMGVGASLSISIVVDGKLWGLFACHHYSARLPSFERRTTSELFGQMFASRLESRERRLALEFETKARQIADRLLTSVADNASLLDDPSWLIDALADAIPADGIGVWINGRSALNGITPSQAEFGELIRVLNRNSAGRVFSTDSIAETWPGTMSGDIVAGLIAIPISRSPRDYVVLFRQEIVRSVRWAGDPHKPVEYGPNGPRLTPRKSFETWSELVRQHSQPFSAAERRVAETIRVTLIEVVLRLTDEANAVRQQANERQELLIAELNHRVRNILSLISGLIRQSRGTTDSTDEFIGHLEGRVQALSRAHDQITRDHWAPAPLRALLQAEAAAYLGPNAARIIMNGPEVLLAPQAFSISALVFHELVTNSAKYGSLCDSGTVGVDWHKDDAGNLVIHWRESDGPPVRQPTRQGFGTTIIRRSIPYELGGKADVRYEPEGLEAHFLIPEKFVTFADGAVSLLPEQSLQSAKAILETIKERPLDGFDILLVEDNLIIAMDGEDIFLQLGAHSVALAPNVSNALAVIDSRKFDLAVLDVHLGEETSLAVAERLAAKGVPLILATGYGEGVSQAYGALGANLLQKPYTIESVASALSRITLIAKS</sequence>
<keyword evidence="9" id="KW-0067">ATP-binding</keyword>
<evidence type="ECO:0000256" key="4">
    <source>
        <dbReference type="ARBA" id="ARBA00022553"/>
    </source>
</evidence>
<comment type="catalytic activity">
    <reaction evidence="1">
        <text>ATP + protein L-histidine = ADP + protein N-phospho-L-histidine.</text>
        <dbReference type="EC" id="2.7.13.3"/>
    </reaction>
</comment>
<name>A0A7W6GBD1_9HYPH</name>
<dbReference type="GO" id="GO:0000160">
    <property type="term" value="P:phosphorelay signal transduction system"/>
    <property type="evidence" value="ECO:0007669"/>
    <property type="project" value="InterPro"/>
</dbReference>
<evidence type="ECO:0000256" key="12">
    <source>
        <dbReference type="PROSITE-ProRule" id="PRU00169"/>
    </source>
</evidence>
<dbReference type="SUPFAM" id="SSF52172">
    <property type="entry name" value="CheY-like"/>
    <property type="match status" value="1"/>
</dbReference>
<keyword evidence="8 15" id="KW-0418">Kinase</keyword>
<evidence type="ECO:0000256" key="11">
    <source>
        <dbReference type="ARBA" id="ARBA00023170"/>
    </source>
</evidence>
<dbReference type="InterPro" id="IPR013654">
    <property type="entry name" value="PAS_2"/>
</dbReference>
<dbReference type="InterPro" id="IPR013515">
    <property type="entry name" value="Phytochrome_cen-reg"/>
</dbReference>
<keyword evidence="10" id="KW-0157">Chromophore</keyword>
<dbReference type="EC" id="2.7.13.3" evidence="2"/>
<dbReference type="Gene3D" id="3.30.450.270">
    <property type="match status" value="1"/>
</dbReference>
<dbReference type="GO" id="GO:0009584">
    <property type="term" value="P:detection of visible light"/>
    <property type="evidence" value="ECO:0007669"/>
    <property type="project" value="InterPro"/>
</dbReference>
<keyword evidence="7" id="KW-0547">Nucleotide-binding</keyword>
<dbReference type="Proteomes" id="UP000582090">
    <property type="component" value="Unassembled WGS sequence"/>
</dbReference>
<evidence type="ECO:0000256" key="9">
    <source>
        <dbReference type="ARBA" id="ARBA00022840"/>
    </source>
</evidence>
<dbReference type="EMBL" id="JACIDW010000007">
    <property type="protein sequence ID" value="MBB3964947.1"/>
    <property type="molecule type" value="Genomic_DNA"/>
</dbReference>
<dbReference type="PROSITE" id="PS50046">
    <property type="entry name" value="PHYTOCHROME_2"/>
    <property type="match status" value="1"/>
</dbReference>
<dbReference type="InterPro" id="IPR011102">
    <property type="entry name" value="Sig_transdc_His_kinase_HWE"/>
</dbReference>
<dbReference type="RefSeq" id="WP_183900551.1">
    <property type="nucleotide sequence ID" value="NZ_JACIDW010000007.1"/>
</dbReference>
<feature type="domain" description="Phytochrome chromophore attachment site" evidence="13">
    <location>
        <begin position="148"/>
        <end position="305"/>
    </location>
</feature>
<dbReference type="PANTHER" id="PTHR41523:SF7">
    <property type="entry name" value="HISTIDINE KINASE"/>
    <property type="match status" value="1"/>
</dbReference>
<protein>
    <recommendedName>
        <fullName evidence="2">histidine kinase</fullName>
        <ecNumber evidence="2">2.7.13.3</ecNumber>
    </recommendedName>
</protein>
<dbReference type="InterPro" id="IPR003018">
    <property type="entry name" value="GAF"/>
</dbReference>
<dbReference type="InterPro" id="IPR001789">
    <property type="entry name" value="Sig_transdc_resp-reg_receiver"/>
</dbReference>
<evidence type="ECO:0000256" key="8">
    <source>
        <dbReference type="ARBA" id="ARBA00022777"/>
    </source>
</evidence>
<dbReference type="PRINTS" id="PR01033">
    <property type="entry name" value="PHYTOCHROME"/>
</dbReference>
<evidence type="ECO:0000256" key="3">
    <source>
        <dbReference type="ARBA" id="ARBA00022543"/>
    </source>
</evidence>
<evidence type="ECO:0000256" key="1">
    <source>
        <dbReference type="ARBA" id="ARBA00000085"/>
    </source>
</evidence>
<dbReference type="PIRSF" id="PIRSF036397">
    <property type="entry name" value="Bactrphtchrm_rec"/>
    <property type="match status" value="1"/>
</dbReference>
<dbReference type="InterPro" id="IPR036890">
    <property type="entry name" value="HATPase_C_sf"/>
</dbReference>
<keyword evidence="3" id="KW-0600">Photoreceptor protein</keyword>
<dbReference type="AlphaFoldDB" id="A0A7W6GBD1"/>
<organism evidence="15 16">
    <name type="scientific">Rhizobium metallidurans</name>
    <dbReference type="NCBI Taxonomy" id="1265931"/>
    <lineage>
        <taxon>Bacteria</taxon>
        <taxon>Pseudomonadati</taxon>
        <taxon>Pseudomonadota</taxon>
        <taxon>Alphaproteobacteria</taxon>
        <taxon>Hyphomicrobiales</taxon>
        <taxon>Rhizobiaceae</taxon>
        <taxon>Rhizobium/Agrobacterium group</taxon>
        <taxon>Rhizobium</taxon>
    </lineage>
</organism>
<dbReference type="InterPro" id="IPR035965">
    <property type="entry name" value="PAS-like_dom_sf"/>
</dbReference>
<dbReference type="GO" id="GO:0005524">
    <property type="term" value="F:ATP binding"/>
    <property type="evidence" value="ECO:0007669"/>
    <property type="project" value="UniProtKB-KW"/>
</dbReference>
<keyword evidence="5" id="KW-0716">Sensory transduction</keyword>
<dbReference type="Gene3D" id="3.40.50.2300">
    <property type="match status" value="1"/>
</dbReference>
<comment type="caution">
    <text evidence="15">The sequence shown here is derived from an EMBL/GenBank/DDBJ whole genome shotgun (WGS) entry which is preliminary data.</text>
</comment>
<dbReference type="InterPro" id="IPR011006">
    <property type="entry name" value="CheY-like_superfamily"/>
</dbReference>
<dbReference type="GO" id="GO:0004673">
    <property type="term" value="F:protein histidine kinase activity"/>
    <property type="evidence" value="ECO:0007669"/>
    <property type="project" value="UniProtKB-EC"/>
</dbReference>